<keyword evidence="3" id="KW-0863">Zinc-finger</keyword>
<dbReference type="Pfam" id="PF00105">
    <property type="entry name" value="zf-C4"/>
    <property type="match status" value="1"/>
</dbReference>
<evidence type="ECO:0000313" key="13">
    <source>
        <dbReference type="EnsemblMetazoa" id="tetur11g04570.1"/>
    </source>
</evidence>
<dbReference type="InterPro" id="IPR016355">
    <property type="entry name" value="NR5-like"/>
</dbReference>
<dbReference type="HOGENOM" id="CLU_015032_0_0_1"/>
<dbReference type="PANTHER" id="PTHR24086">
    <property type="entry name" value="NUCLEAR RECEPTOR SUBFAMILY 5 GROUP A"/>
    <property type="match status" value="1"/>
</dbReference>
<dbReference type="eggNOG" id="KOG3575">
    <property type="taxonomic scope" value="Eukaryota"/>
</dbReference>
<dbReference type="AlphaFoldDB" id="T1KHJ0"/>
<protein>
    <recommendedName>
        <fullName evidence="15">Nuclear receptor domain-containing protein</fullName>
    </recommendedName>
</protein>
<dbReference type="InterPro" id="IPR001628">
    <property type="entry name" value="Znf_hrmn_rcpt"/>
</dbReference>
<dbReference type="EnsemblMetazoa" id="tetur11g04570.1">
    <property type="protein sequence ID" value="tetur11g04570.1"/>
    <property type="gene ID" value="tetur11g04570"/>
</dbReference>
<dbReference type="PRINTS" id="PR00398">
    <property type="entry name" value="STRDHORMONER"/>
</dbReference>
<dbReference type="InterPro" id="IPR001723">
    <property type="entry name" value="Nuclear_hrmn_rcpt"/>
</dbReference>
<feature type="compositionally biased region" description="Low complexity" evidence="10">
    <location>
        <begin position="51"/>
        <end position="72"/>
    </location>
</feature>
<keyword evidence="8" id="KW-0675">Receptor</keyword>
<feature type="compositionally biased region" description="Polar residues" evidence="10">
    <location>
        <begin position="357"/>
        <end position="374"/>
    </location>
</feature>
<dbReference type="Proteomes" id="UP000015104">
    <property type="component" value="Unassembled WGS sequence"/>
</dbReference>
<keyword evidence="4" id="KW-0862">Zinc</keyword>
<reference evidence="13" key="2">
    <citation type="submission" date="2015-06" db="UniProtKB">
        <authorList>
            <consortium name="EnsemblMetazoa"/>
        </authorList>
    </citation>
    <scope>IDENTIFICATION</scope>
</reference>
<dbReference type="SMART" id="SM00430">
    <property type="entry name" value="HOLI"/>
    <property type="match status" value="1"/>
</dbReference>
<feature type="compositionally biased region" description="Polar residues" evidence="10">
    <location>
        <begin position="281"/>
        <end position="295"/>
    </location>
</feature>
<evidence type="ECO:0000256" key="8">
    <source>
        <dbReference type="ARBA" id="ARBA00023170"/>
    </source>
</evidence>
<keyword evidence="7" id="KW-0804">Transcription</keyword>
<dbReference type="CDD" id="cd07167">
    <property type="entry name" value="NR_DBD_Lrh-1_like"/>
    <property type="match status" value="1"/>
</dbReference>
<feature type="domain" description="NR LBD" evidence="12">
    <location>
        <begin position="672"/>
        <end position="901"/>
    </location>
</feature>
<keyword evidence="6" id="KW-0238">DNA-binding</keyword>
<feature type="region of interest" description="Disordered" evidence="10">
    <location>
        <begin position="357"/>
        <end position="425"/>
    </location>
</feature>
<evidence type="ECO:0000256" key="3">
    <source>
        <dbReference type="ARBA" id="ARBA00022771"/>
    </source>
</evidence>
<dbReference type="FunFam" id="3.30.50.10:FF:000037">
    <property type="entry name" value="Nuclear hormone receptor FTZ-F1 beta"/>
    <property type="match status" value="1"/>
</dbReference>
<evidence type="ECO:0000256" key="2">
    <source>
        <dbReference type="ARBA" id="ARBA00022723"/>
    </source>
</evidence>
<dbReference type="SUPFAM" id="SSF48508">
    <property type="entry name" value="Nuclear receptor ligand-binding domain"/>
    <property type="match status" value="1"/>
</dbReference>
<feature type="compositionally biased region" description="Polar residues" evidence="10">
    <location>
        <begin position="391"/>
        <end position="425"/>
    </location>
</feature>
<evidence type="ECO:0000256" key="5">
    <source>
        <dbReference type="ARBA" id="ARBA00023015"/>
    </source>
</evidence>
<evidence type="ECO:0000256" key="10">
    <source>
        <dbReference type="SAM" id="MobiDB-lite"/>
    </source>
</evidence>
<keyword evidence="9" id="KW-0539">Nucleus</keyword>
<comment type="subcellular location">
    <subcellularLocation>
        <location evidence="1">Nucleus</location>
    </subcellularLocation>
</comment>
<proteinExistence type="predicted"/>
<dbReference type="GO" id="GO:0004879">
    <property type="term" value="F:nuclear receptor activity"/>
    <property type="evidence" value="ECO:0007669"/>
    <property type="project" value="InterPro"/>
</dbReference>
<dbReference type="InterPro" id="IPR000536">
    <property type="entry name" value="Nucl_hrmn_rcpt_lig-bd"/>
</dbReference>
<dbReference type="PANTHER" id="PTHR24086:SF25">
    <property type="entry name" value="NUCLEAR HORMONE RECEPTOR FTZ-F1 BETA"/>
    <property type="match status" value="1"/>
</dbReference>
<evidence type="ECO:0008006" key="15">
    <source>
        <dbReference type="Google" id="ProtNLM"/>
    </source>
</evidence>
<keyword evidence="2" id="KW-0479">Metal-binding</keyword>
<evidence type="ECO:0000313" key="14">
    <source>
        <dbReference type="Proteomes" id="UP000015104"/>
    </source>
</evidence>
<feature type="region of interest" description="Disordered" evidence="10">
    <location>
        <begin position="1"/>
        <end position="76"/>
    </location>
</feature>
<feature type="domain" description="Nuclear receptor" evidence="11">
    <location>
        <begin position="462"/>
        <end position="537"/>
    </location>
</feature>
<name>T1KHJ0_TETUR</name>
<evidence type="ECO:0000256" key="6">
    <source>
        <dbReference type="ARBA" id="ARBA00023125"/>
    </source>
</evidence>
<organism evidence="13 14">
    <name type="scientific">Tetranychus urticae</name>
    <name type="common">Two-spotted spider mite</name>
    <dbReference type="NCBI Taxonomy" id="32264"/>
    <lineage>
        <taxon>Eukaryota</taxon>
        <taxon>Metazoa</taxon>
        <taxon>Ecdysozoa</taxon>
        <taxon>Arthropoda</taxon>
        <taxon>Chelicerata</taxon>
        <taxon>Arachnida</taxon>
        <taxon>Acari</taxon>
        <taxon>Acariformes</taxon>
        <taxon>Trombidiformes</taxon>
        <taxon>Prostigmata</taxon>
        <taxon>Eleutherengona</taxon>
        <taxon>Raphignathae</taxon>
        <taxon>Tetranychoidea</taxon>
        <taxon>Tetranychidae</taxon>
        <taxon>Tetranychus</taxon>
    </lineage>
</organism>
<dbReference type="Gene3D" id="1.10.565.10">
    <property type="entry name" value="Retinoid X Receptor"/>
    <property type="match status" value="1"/>
</dbReference>
<dbReference type="PROSITE" id="PS00031">
    <property type="entry name" value="NUCLEAR_REC_DBD_1"/>
    <property type="match status" value="1"/>
</dbReference>
<evidence type="ECO:0000256" key="1">
    <source>
        <dbReference type="ARBA" id="ARBA00004123"/>
    </source>
</evidence>
<evidence type="ECO:0000259" key="12">
    <source>
        <dbReference type="PROSITE" id="PS51843"/>
    </source>
</evidence>
<sequence>MDDNHSNYLKDQRSQSTCSPMGLSPLNLNRDHRHRSSLPNALLVPGYQILSPSNGQESPSPSSTSSPSPSSSIRDGLNRTSVISYSGTHGLSSSSPLSSFHQSTVKFLPVSSPSPSFNSSSSSSLQRPVSSSSLMGNSPINEQLLNRRGPISTLGIGFGRRHSVNVVSSEISNDVEMPETGEIRALTQLSSGIGPNTISNSRRSPSVDLGKFKSVQSTRNNDNLSQASLLLSLANSNHLYQTAIKQFTDCEDVGSDQKTLNMQIKSISANDQPSKTDKSENINQKSVISPSTSIESEMDSVMDDEMESLRVSILNSNVTNNSNFSHSTSVQSVSSFASRKKRGSLNESGLAVSNLQSNNISNDQLPSRSLQDLRSNGKAASSASFASSASDESNTSDFASPSTPRRQDSGESNSTNSNQAVVPNTNQIQSINANITSSETILSSDFPGIGLNPSFSRQQLLSSPCPICGDRISGFHYGLFSCESCKGFFKRTVQNKKNYVCLRGANCPISINTRKKCPACRFEKCLRMGMKLEAIREDRTRGGRSTYQCTYTLSPTTMNPGYGFVNSNLNQVLHTDHPIGIHQVNQPGNISNQKSGSYNHDPGGGTYYPTKWISKSDGSKPINSDSPVNFKIARNDGGNVENVKLMPSESATSSASSPAIPPKISGMLKEILDAEHLWHRTQNENKTINSADQISHSNEENGAHKEDIENDFCNIADRHLYKLVKWCKSLPLFQEISIDDRVALLHNSWVELLLLSCCYRSISTQGSIKISSDRSVSVEEARSLGINNVIERMINLADHLRRLHVDECEYVCLKVIILMTSDASGLQEVDKVDKLQKQIVEALQTYTSANYPQYPSKFGELLLRLPELERVCQVARETLAVKQAEKDVTAFNVLMELFRDDY</sequence>
<dbReference type="Pfam" id="PF00104">
    <property type="entry name" value="Hormone_recep"/>
    <property type="match status" value="1"/>
</dbReference>
<evidence type="ECO:0000256" key="4">
    <source>
        <dbReference type="ARBA" id="ARBA00022833"/>
    </source>
</evidence>
<dbReference type="GO" id="GO:0005634">
    <property type="term" value="C:nucleus"/>
    <property type="evidence" value="ECO:0007669"/>
    <property type="project" value="UniProtKB-SubCell"/>
</dbReference>
<keyword evidence="14" id="KW-1185">Reference proteome</keyword>
<evidence type="ECO:0000256" key="9">
    <source>
        <dbReference type="ARBA" id="ARBA00023242"/>
    </source>
</evidence>
<dbReference type="Gene3D" id="3.30.50.10">
    <property type="entry name" value="Erythroid Transcription Factor GATA-1, subunit A"/>
    <property type="match status" value="1"/>
</dbReference>
<feature type="region of interest" description="Disordered" evidence="10">
    <location>
        <begin position="266"/>
        <end position="301"/>
    </location>
</feature>
<dbReference type="GO" id="GO:0008270">
    <property type="term" value="F:zinc ion binding"/>
    <property type="evidence" value="ECO:0007669"/>
    <property type="project" value="UniProtKB-KW"/>
</dbReference>
<accession>T1KHJ0</accession>
<evidence type="ECO:0000259" key="11">
    <source>
        <dbReference type="PROSITE" id="PS51030"/>
    </source>
</evidence>
<dbReference type="PRINTS" id="PR00047">
    <property type="entry name" value="STROIDFINGER"/>
</dbReference>
<reference evidence="14" key="1">
    <citation type="submission" date="2011-08" db="EMBL/GenBank/DDBJ databases">
        <authorList>
            <person name="Rombauts S."/>
        </authorList>
    </citation>
    <scope>NUCLEOTIDE SEQUENCE</scope>
    <source>
        <strain evidence="14">London</strain>
    </source>
</reference>
<dbReference type="PROSITE" id="PS51843">
    <property type="entry name" value="NR_LBD"/>
    <property type="match status" value="1"/>
</dbReference>
<dbReference type="SUPFAM" id="SSF57716">
    <property type="entry name" value="Glucocorticoid receptor-like (DNA-binding domain)"/>
    <property type="match status" value="1"/>
</dbReference>
<dbReference type="SMART" id="SM00399">
    <property type="entry name" value="ZnF_C4"/>
    <property type="match status" value="1"/>
</dbReference>
<feature type="compositionally biased region" description="Low complexity" evidence="10">
    <location>
        <begin position="111"/>
        <end position="133"/>
    </location>
</feature>
<feature type="compositionally biased region" description="Low complexity" evidence="10">
    <location>
        <begin position="379"/>
        <end position="390"/>
    </location>
</feature>
<dbReference type="STRING" id="32264.T1KHJ0"/>
<dbReference type="InterPro" id="IPR013088">
    <property type="entry name" value="Znf_NHR/GATA"/>
</dbReference>
<keyword evidence="5" id="KW-0805">Transcription regulation</keyword>
<dbReference type="InterPro" id="IPR035500">
    <property type="entry name" value="NHR-like_dom_sf"/>
</dbReference>
<feature type="region of interest" description="Disordered" evidence="10">
    <location>
        <begin position="111"/>
        <end position="135"/>
    </location>
</feature>
<dbReference type="CDD" id="cd06930">
    <property type="entry name" value="NR_LBD_F2"/>
    <property type="match status" value="1"/>
</dbReference>
<dbReference type="PROSITE" id="PS51030">
    <property type="entry name" value="NUCLEAR_REC_DBD_2"/>
    <property type="match status" value="1"/>
</dbReference>
<dbReference type="EMBL" id="CAEY01000075">
    <property type="status" value="NOT_ANNOTATED_CDS"/>
    <property type="molecule type" value="Genomic_DNA"/>
</dbReference>
<evidence type="ECO:0000256" key="7">
    <source>
        <dbReference type="ARBA" id="ARBA00023163"/>
    </source>
</evidence>
<dbReference type="GO" id="GO:0043565">
    <property type="term" value="F:sequence-specific DNA binding"/>
    <property type="evidence" value="ECO:0007669"/>
    <property type="project" value="InterPro"/>
</dbReference>
<feature type="compositionally biased region" description="Basic and acidic residues" evidence="10">
    <location>
        <begin position="1"/>
        <end position="13"/>
    </location>
</feature>